<keyword evidence="1 4" id="KW-0808">Transferase</keyword>
<dbReference type="OrthoDB" id="9799092at2"/>
<sequence>MNIIRACEVDRDIKDEMSIIFVDGFYVWLHYFSKDKAKLYKTFAHMFNTEVFYTVIVDGNIAAISACTQNNIPSVKLKYREFRKHLGLFMGSIAYVILKKEFEKKKYPFQMRENMAAIEFVATSVNYRGKGLATELLKSILDANSYDEYVLEVADTNTNAIKLYEKLGFKEFLRIPQKHSEKSGVNNLVYMKYVRNKGVEAERFDLRAAKKV</sequence>
<dbReference type="EMBL" id="CP026118">
    <property type="protein sequence ID" value="QAS51522.1"/>
    <property type="molecule type" value="Genomic_DNA"/>
</dbReference>
<dbReference type="SUPFAM" id="SSF55729">
    <property type="entry name" value="Acyl-CoA N-acyltransferases (Nat)"/>
    <property type="match status" value="1"/>
</dbReference>
<dbReference type="AlphaFoldDB" id="A0A410M9W2"/>
<evidence type="ECO:0000313" key="5">
    <source>
        <dbReference type="Proteomes" id="UP000287756"/>
    </source>
</evidence>
<keyword evidence="2" id="KW-0012">Acyltransferase</keyword>
<dbReference type="Gene3D" id="3.40.630.30">
    <property type="match status" value="1"/>
</dbReference>
<evidence type="ECO:0000259" key="3">
    <source>
        <dbReference type="PROSITE" id="PS51186"/>
    </source>
</evidence>
<dbReference type="InterPro" id="IPR000182">
    <property type="entry name" value="GNAT_dom"/>
</dbReference>
<proteinExistence type="predicted"/>
<dbReference type="RefSeq" id="WP_128523349.1">
    <property type="nucleotide sequence ID" value="NZ_CP026118.1"/>
</dbReference>
<feature type="domain" description="N-acetyltransferase" evidence="3">
    <location>
        <begin position="50"/>
        <end position="195"/>
    </location>
</feature>
<dbReference type="Pfam" id="PF00583">
    <property type="entry name" value="Acetyltransf_1"/>
    <property type="match status" value="1"/>
</dbReference>
<reference evidence="4 5" key="1">
    <citation type="submission" date="2018-01" db="EMBL/GenBank/DDBJ databases">
        <title>The whole genome sequencing and assembly of Halobacillus litoralis ERB031 strain.</title>
        <authorList>
            <person name="Lee S.-J."/>
            <person name="Park M.-K."/>
            <person name="Kim J.-Y."/>
            <person name="Lee Y.-J."/>
            <person name="Yi H."/>
            <person name="Bahn Y.-S."/>
            <person name="Kim J.F."/>
            <person name="Lee D.-W."/>
        </authorList>
    </citation>
    <scope>NUCLEOTIDE SEQUENCE [LARGE SCALE GENOMIC DNA]</scope>
    <source>
        <strain evidence="4 5">ERB 031</strain>
    </source>
</reference>
<dbReference type="Proteomes" id="UP000287756">
    <property type="component" value="Chromosome"/>
</dbReference>
<evidence type="ECO:0000313" key="4">
    <source>
        <dbReference type="EMBL" id="QAS51522.1"/>
    </source>
</evidence>
<organism evidence="4 5">
    <name type="scientific">Halobacillus litoralis</name>
    <dbReference type="NCBI Taxonomy" id="45668"/>
    <lineage>
        <taxon>Bacteria</taxon>
        <taxon>Bacillati</taxon>
        <taxon>Bacillota</taxon>
        <taxon>Bacilli</taxon>
        <taxon>Bacillales</taxon>
        <taxon>Bacillaceae</taxon>
        <taxon>Halobacillus</taxon>
    </lineage>
</organism>
<name>A0A410M9W2_9BACI</name>
<dbReference type="InterPro" id="IPR016181">
    <property type="entry name" value="Acyl_CoA_acyltransferase"/>
</dbReference>
<evidence type="ECO:0000256" key="2">
    <source>
        <dbReference type="ARBA" id="ARBA00023315"/>
    </source>
</evidence>
<dbReference type="KEGG" id="hli:HLI_04440"/>
<gene>
    <name evidence="4" type="ORF">HLI_04440</name>
</gene>
<dbReference type="InterPro" id="IPR050680">
    <property type="entry name" value="YpeA/RimI_acetyltransf"/>
</dbReference>
<dbReference type="PANTHER" id="PTHR43420">
    <property type="entry name" value="ACETYLTRANSFERASE"/>
    <property type="match status" value="1"/>
</dbReference>
<dbReference type="GO" id="GO:0016747">
    <property type="term" value="F:acyltransferase activity, transferring groups other than amino-acyl groups"/>
    <property type="evidence" value="ECO:0007669"/>
    <property type="project" value="InterPro"/>
</dbReference>
<accession>A0A410M9W2</accession>
<dbReference type="PANTHER" id="PTHR43420:SF12">
    <property type="entry name" value="N-ACETYLTRANSFERASE DOMAIN-CONTAINING PROTEIN"/>
    <property type="match status" value="1"/>
</dbReference>
<evidence type="ECO:0000256" key="1">
    <source>
        <dbReference type="ARBA" id="ARBA00022679"/>
    </source>
</evidence>
<protein>
    <submittedName>
        <fullName evidence="4">N-acetyltransferase</fullName>
    </submittedName>
</protein>
<dbReference type="PROSITE" id="PS51186">
    <property type="entry name" value="GNAT"/>
    <property type="match status" value="1"/>
</dbReference>